<evidence type="ECO:0000256" key="5">
    <source>
        <dbReference type="ARBA" id="ARBA00033164"/>
    </source>
</evidence>
<proteinExistence type="inferred from homology"/>
<name>A0A6G7WK72_9LACT</name>
<reference evidence="7 8" key="1">
    <citation type="journal article" date="2017" name="Int. J. Syst. Evol. Microbiol.">
        <title>Jeotgalibaca porci sp. nov. and Jeotgalibaca arthritidis sp. nov., isolated from pigs, and emended description of the genus Jeotgalibaca.</title>
        <authorList>
            <person name="Zamora L."/>
            <person name="Perez-Sancho M."/>
            <person name="Dominguez L."/>
            <person name="Fernandez-Garayzabal J.F."/>
            <person name="Vela A.I."/>
        </authorList>
    </citation>
    <scope>NUCLEOTIDE SEQUENCE [LARGE SCALE GENOMIC DNA]</scope>
    <source>
        <strain evidence="7 8">CCUG 69148</strain>
    </source>
</reference>
<feature type="domain" description="Pseudouridine synthase RsuA/RluA-like" evidence="6">
    <location>
        <begin position="2"/>
        <end position="153"/>
    </location>
</feature>
<dbReference type="PANTHER" id="PTHR21600:SF83">
    <property type="entry name" value="PSEUDOURIDYLATE SYNTHASE RPUSD4, MITOCHONDRIAL"/>
    <property type="match status" value="1"/>
</dbReference>
<dbReference type="PANTHER" id="PTHR21600">
    <property type="entry name" value="MITOCHONDRIAL RNA PSEUDOURIDINE SYNTHASE"/>
    <property type="match status" value="1"/>
</dbReference>
<evidence type="ECO:0000256" key="1">
    <source>
        <dbReference type="ARBA" id="ARBA00000073"/>
    </source>
</evidence>
<dbReference type="Proteomes" id="UP000501830">
    <property type="component" value="Chromosome"/>
</dbReference>
<dbReference type="Pfam" id="PF00849">
    <property type="entry name" value="PseudoU_synth_2"/>
    <property type="match status" value="1"/>
</dbReference>
<evidence type="ECO:0000259" key="6">
    <source>
        <dbReference type="Pfam" id="PF00849"/>
    </source>
</evidence>
<dbReference type="InterPro" id="IPR020103">
    <property type="entry name" value="PsdUridine_synth_cat_dom_sf"/>
</dbReference>
<dbReference type="InterPro" id="IPR006145">
    <property type="entry name" value="PsdUridine_synth_RsuA/RluA"/>
</dbReference>
<dbReference type="GO" id="GO:0140098">
    <property type="term" value="F:catalytic activity, acting on RNA"/>
    <property type="evidence" value="ECO:0007669"/>
    <property type="project" value="UniProtKB-ARBA"/>
</dbReference>
<dbReference type="SUPFAM" id="SSF55120">
    <property type="entry name" value="Pseudouridine synthase"/>
    <property type="match status" value="1"/>
</dbReference>
<dbReference type="GO" id="GO:0006396">
    <property type="term" value="P:RNA processing"/>
    <property type="evidence" value="ECO:0007669"/>
    <property type="project" value="UniProtKB-ARBA"/>
</dbReference>
<organism evidence="7 8">
    <name type="scientific">Jeotgalibaca porci</name>
    <dbReference type="NCBI Taxonomy" id="1868793"/>
    <lineage>
        <taxon>Bacteria</taxon>
        <taxon>Bacillati</taxon>
        <taxon>Bacillota</taxon>
        <taxon>Bacilli</taxon>
        <taxon>Lactobacillales</taxon>
        <taxon>Carnobacteriaceae</taxon>
        <taxon>Jeotgalibaca</taxon>
    </lineage>
</organism>
<evidence type="ECO:0000313" key="8">
    <source>
        <dbReference type="Proteomes" id="UP000501830"/>
    </source>
</evidence>
<comment type="similarity">
    <text evidence="2">Belongs to the pseudouridine synthase RluA family.</text>
</comment>
<accession>A0A6G7WK72</accession>
<dbReference type="KEGG" id="jpo:G7058_03980"/>
<keyword evidence="3" id="KW-0413">Isomerase</keyword>
<sequence length="221" mass="25147">MVEKPVNIPVQGDASGDVDFFTMLKDDIKHRYQKPGNVYLGLLHRLDRPVGGAMVFAKTSKSASRMSDMMRRQTITRTYFAVVHGTPKEPAGILTHYLYKDRQKNQVYSVKANHPEAKKAILDYETLMTAKNFSLLKVHLHTGRSHQIRVQLATNGTPLFGDQKYGSKLNKPGQQISLWATKLHFNHPVKKEPLTVHSLPPNQHPWNLFTDTIKGEHNDQK</sequence>
<dbReference type="CDD" id="cd02869">
    <property type="entry name" value="PseudoU_synth_RluA_like"/>
    <property type="match status" value="1"/>
</dbReference>
<evidence type="ECO:0000256" key="3">
    <source>
        <dbReference type="ARBA" id="ARBA00023235"/>
    </source>
</evidence>
<protein>
    <recommendedName>
        <fullName evidence="4">RNA pseudouridylate synthase</fullName>
    </recommendedName>
    <alternativeName>
        <fullName evidence="5">RNA-uridine isomerase</fullName>
    </alternativeName>
</protein>
<evidence type="ECO:0000256" key="2">
    <source>
        <dbReference type="ARBA" id="ARBA00010876"/>
    </source>
</evidence>
<gene>
    <name evidence="7" type="ORF">G7058_03980</name>
</gene>
<dbReference type="GO" id="GO:0001522">
    <property type="term" value="P:pseudouridine synthesis"/>
    <property type="evidence" value="ECO:0007669"/>
    <property type="project" value="InterPro"/>
</dbReference>
<comment type="catalytic activity">
    <reaction evidence="1">
        <text>a uridine in RNA = a pseudouridine in RNA</text>
        <dbReference type="Rhea" id="RHEA:48348"/>
        <dbReference type="Rhea" id="RHEA-COMP:12068"/>
        <dbReference type="Rhea" id="RHEA-COMP:12069"/>
        <dbReference type="ChEBI" id="CHEBI:65314"/>
        <dbReference type="ChEBI" id="CHEBI:65315"/>
    </reaction>
</comment>
<dbReference type="InterPro" id="IPR050188">
    <property type="entry name" value="RluA_PseudoU_synthase"/>
</dbReference>
<dbReference type="GO" id="GO:0009982">
    <property type="term" value="F:pseudouridine synthase activity"/>
    <property type="evidence" value="ECO:0007669"/>
    <property type="project" value="InterPro"/>
</dbReference>
<evidence type="ECO:0000313" key="7">
    <source>
        <dbReference type="EMBL" id="QIK52664.1"/>
    </source>
</evidence>
<evidence type="ECO:0000256" key="4">
    <source>
        <dbReference type="ARBA" id="ARBA00031870"/>
    </source>
</evidence>
<dbReference type="GO" id="GO:0003723">
    <property type="term" value="F:RNA binding"/>
    <property type="evidence" value="ECO:0007669"/>
    <property type="project" value="InterPro"/>
</dbReference>
<dbReference type="EMBL" id="CP049889">
    <property type="protein sequence ID" value="QIK52664.1"/>
    <property type="molecule type" value="Genomic_DNA"/>
</dbReference>
<keyword evidence="8" id="KW-1185">Reference proteome</keyword>
<dbReference type="AlphaFoldDB" id="A0A6G7WK72"/>
<dbReference type="Gene3D" id="3.30.2350.10">
    <property type="entry name" value="Pseudouridine synthase"/>
    <property type="match status" value="1"/>
</dbReference>